<evidence type="ECO:0000313" key="2">
    <source>
        <dbReference type="EMBL" id="MCI37598.1"/>
    </source>
</evidence>
<protein>
    <submittedName>
        <fullName evidence="2">BHLH transcription factor</fullName>
    </submittedName>
</protein>
<accession>A0A392RLU4</accession>
<organism evidence="2 3">
    <name type="scientific">Trifolium medium</name>
    <dbReference type="NCBI Taxonomy" id="97028"/>
    <lineage>
        <taxon>Eukaryota</taxon>
        <taxon>Viridiplantae</taxon>
        <taxon>Streptophyta</taxon>
        <taxon>Embryophyta</taxon>
        <taxon>Tracheophyta</taxon>
        <taxon>Spermatophyta</taxon>
        <taxon>Magnoliopsida</taxon>
        <taxon>eudicotyledons</taxon>
        <taxon>Gunneridae</taxon>
        <taxon>Pentapetalae</taxon>
        <taxon>rosids</taxon>
        <taxon>fabids</taxon>
        <taxon>Fabales</taxon>
        <taxon>Fabaceae</taxon>
        <taxon>Papilionoideae</taxon>
        <taxon>50 kb inversion clade</taxon>
        <taxon>NPAAA clade</taxon>
        <taxon>Hologalegina</taxon>
        <taxon>IRL clade</taxon>
        <taxon>Trifolieae</taxon>
        <taxon>Trifolium</taxon>
    </lineage>
</organism>
<dbReference type="AlphaFoldDB" id="A0A392RLU4"/>
<reference evidence="2 3" key="1">
    <citation type="journal article" date="2018" name="Front. Plant Sci.">
        <title>Red Clover (Trifolium pratense) and Zigzag Clover (T. medium) - A Picture of Genomic Similarities and Differences.</title>
        <authorList>
            <person name="Dluhosova J."/>
            <person name="Istvanek J."/>
            <person name="Nedelnik J."/>
            <person name="Repkova J."/>
        </authorList>
    </citation>
    <scope>NUCLEOTIDE SEQUENCE [LARGE SCALE GENOMIC DNA]</scope>
    <source>
        <strain evidence="3">cv. 10/8</strain>
        <tissue evidence="2">Leaf</tissue>
    </source>
</reference>
<evidence type="ECO:0000256" key="1">
    <source>
        <dbReference type="SAM" id="MobiDB-lite"/>
    </source>
</evidence>
<dbReference type="EMBL" id="LXQA010246286">
    <property type="protein sequence ID" value="MCI37598.1"/>
    <property type="molecule type" value="Genomic_DNA"/>
</dbReference>
<feature type="compositionally biased region" description="Polar residues" evidence="1">
    <location>
        <begin position="39"/>
        <end position="61"/>
    </location>
</feature>
<feature type="compositionally biased region" description="Low complexity" evidence="1">
    <location>
        <begin position="17"/>
        <end position="28"/>
    </location>
</feature>
<comment type="caution">
    <text evidence="2">The sequence shown here is derived from an EMBL/GenBank/DDBJ whole genome shotgun (WGS) entry which is preliminary data.</text>
</comment>
<sequence length="127" mass="14126">MDSFAFEYDDMAYFKSFSESPPESSYSSPNNNHKRLHSESTQNSSFPIHSSPDQSVASATPPTKLLKASPKIISFNHSDTSSARQFYDMDAKVKKPKAEIEYGENLNFATLISQGENKAANRNPIQA</sequence>
<keyword evidence="3" id="KW-1185">Reference proteome</keyword>
<feature type="region of interest" description="Disordered" evidence="1">
    <location>
        <begin position="17"/>
        <end position="63"/>
    </location>
</feature>
<dbReference type="Proteomes" id="UP000265520">
    <property type="component" value="Unassembled WGS sequence"/>
</dbReference>
<evidence type="ECO:0000313" key="3">
    <source>
        <dbReference type="Proteomes" id="UP000265520"/>
    </source>
</evidence>
<name>A0A392RLU4_9FABA</name>
<feature type="non-terminal residue" evidence="2">
    <location>
        <position position="127"/>
    </location>
</feature>
<proteinExistence type="predicted"/>